<protein>
    <submittedName>
        <fullName evidence="2">Uncharacterized protein</fullName>
    </submittedName>
</protein>
<comment type="caution">
    <text evidence="2">The sequence shown here is derived from an EMBL/GenBank/DDBJ whole genome shotgun (WGS) entry which is preliminary data.</text>
</comment>
<keyword evidence="1" id="KW-1133">Transmembrane helix</keyword>
<keyword evidence="3" id="KW-1185">Reference proteome</keyword>
<feature type="transmembrane region" description="Helical" evidence="1">
    <location>
        <begin position="29"/>
        <end position="48"/>
    </location>
</feature>
<accession>A0ABS2A3Y3</accession>
<keyword evidence="1" id="KW-0812">Transmembrane</keyword>
<dbReference type="EMBL" id="JAENHP010000001">
    <property type="protein sequence ID" value="MBM2614562.1"/>
    <property type="molecule type" value="Genomic_DNA"/>
</dbReference>
<evidence type="ECO:0000256" key="1">
    <source>
        <dbReference type="SAM" id="Phobius"/>
    </source>
</evidence>
<reference evidence="2 3" key="1">
    <citation type="submission" date="2021-01" db="EMBL/GenBank/DDBJ databases">
        <title>Actinoplanes sp. nov. LDG1-06 isolated from lichen.</title>
        <authorList>
            <person name="Saeng-In P."/>
            <person name="Phongsopitanun W."/>
            <person name="Kanchanasin P."/>
            <person name="Yuki M."/>
            <person name="Kudo T."/>
            <person name="Ohkuma M."/>
            <person name="Tanasupawat S."/>
        </authorList>
    </citation>
    <scope>NUCLEOTIDE SEQUENCE [LARGE SCALE GENOMIC DNA]</scope>
    <source>
        <strain evidence="2 3">LDG1-06</strain>
    </source>
</reference>
<gene>
    <name evidence="2" type="ORF">JIG36_03210</name>
</gene>
<proteinExistence type="predicted"/>
<dbReference type="Proteomes" id="UP000632138">
    <property type="component" value="Unassembled WGS sequence"/>
</dbReference>
<evidence type="ECO:0000313" key="3">
    <source>
        <dbReference type="Proteomes" id="UP000632138"/>
    </source>
</evidence>
<dbReference type="RefSeq" id="WP_203374441.1">
    <property type="nucleotide sequence ID" value="NZ_JAENHP010000001.1"/>
</dbReference>
<organism evidence="2 3">
    <name type="scientific">Paractinoplanes ovalisporus</name>
    <dbReference type="NCBI Taxonomy" id="2810368"/>
    <lineage>
        <taxon>Bacteria</taxon>
        <taxon>Bacillati</taxon>
        <taxon>Actinomycetota</taxon>
        <taxon>Actinomycetes</taxon>
        <taxon>Micromonosporales</taxon>
        <taxon>Micromonosporaceae</taxon>
        <taxon>Paractinoplanes</taxon>
    </lineage>
</organism>
<sequence>MRFSTVPPAVLMRAAVVAAAALIVLVDVVGWPAVLLGLAVVVWFADVWHRPRTSDRPR</sequence>
<keyword evidence="1" id="KW-0472">Membrane</keyword>
<name>A0ABS2A3Y3_9ACTN</name>
<evidence type="ECO:0000313" key="2">
    <source>
        <dbReference type="EMBL" id="MBM2614562.1"/>
    </source>
</evidence>